<evidence type="ECO:0000313" key="3">
    <source>
        <dbReference type="Proteomes" id="UP000611640"/>
    </source>
</evidence>
<name>A0A7R7HVU7_9ACTN</name>
<proteinExistence type="predicted"/>
<organism evidence="2 3">
    <name type="scientific">Actinocatenispora thailandica</name>
    <dbReference type="NCBI Taxonomy" id="227318"/>
    <lineage>
        <taxon>Bacteria</taxon>
        <taxon>Bacillati</taxon>
        <taxon>Actinomycetota</taxon>
        <taxon>Actinomycetes</taxon>
        <taxon>Micromonosporales</taxon>
        <taxon>Micromonosporaceae</taxon>
        <taxon>Actinocatenispora</taxon>
    </lineage>
</organism>
<dbReference type="AlphaFoldDB" id="A0A7R7HVU7"/>
<feature type="domain" description="DUF7660" evidence="1">
    <location>
        <begin position="15"/>
        <end position="87"/>
    </location>
</feature>
<dbReference type="KEGG" id="atl:Athai_20250"/>
<evidence type="ECO:0000259" key="1">
    <source>
        <dbReference type="Pfam" id="PF24693"/>
    </source>
</evidence>
<sequence>MPWELPPDPAEDVSSREELATFVRALQDDFARRGEEWENPTLDRFLEALAAWIKDSPGWYKNFGQSMPESGDWKFFARALAAAVIYE</sequence>
<dbReference type="Proteomes" id="UP000611640">
    <property type="component" value="Chromosome"/>
</dbReference>
<dbReference type="InterPro" id="IPR056077">
    <property type="entry name" value="DUF7660"/>
</dbReference>
<dbReference type="EMBL" id="AP023355">
    <property type="protein sequence ID" value="BCJ34522.1"/>
    <property type="molecule type" value="Genomic_DNA"/>
</dbReference>
<keyword evidence="3" id="KW-1185">Reference proteome</keyword>
<protein>
    <recommendedName>
        <fullName evidence="1">DUF7660 domain-containing protein</fullName>
    </recommendedName>
</protein>
<accession>A0A7R7HVU7</accession>
<gene>
    <name evidence="2" type="ORF">Athai_20250</name>
</gene>
<evidence type="ECO:0000313" key="2">
    <source>
        <dbReference type="EMBL" id="BCJ34522.1"/>
    </source>
</evidence>
<dbReference type="RefSeq" id="WP_203961243.1">
    <property type="nucleotide sequence ID" value="NZ_AP023355.1"/>
</dbReference>
<dbReference type="Pfam" id="PF24693">
    <property type="entry name" value="DUF7660"/>
    <property type="match status" value="1"/>
</dbReference>
<reference evidence="2 3" key="1">
    <citation type="submission" date="2020-08" db="EMBL/GenBank/DDBJ databases">
        <title>Whole genome shotgun sequence of Actinocatenispora thailandica NBRC 105041.</title>
        <authorList>
            <person name="Komaki H."/>
            <person name="Tamura T."/>
        </authorList>
    </citation>
    <scope>NUCLEOTIDE SEQUENCE [LARGE SCALE GENOMIC DNA]</scope>
    <source>
        <strain evidence="2 3">NBRC 105041</strain>
    </source>
</reference>